<reference evidence="4" key="2">
    <citation type="submission" date="2020-09" db="EMBL/GenBank/DDBJ databases">
        <authorList>
            <person name="Sun Q."/>
            <person name="Kim S."/>
        </authorList>
    </citation>
    <scope>NUCLEOTIDE SEQUENCE</scope>
    <source>
        <strain evidence="4">KCTC 23310</strain>
    </source>
</reference>
<organism evidence="4 5">
    <name type="scientific">Neogemmobacter tilapiae</name>
    <dbReference type="NCBI Taxonomy" id="875041"/>
    <lineage>
        <taxon>Bacteria</taxon>
        <taxon>Pseudomonadati</taxon>
        <taxon>Pseudomonadota</taxon>
        <taxon>Alphaproteobacteria</taxon>
        <taxon>Rhodobacterales</taxon>
        <taxon>Paracoccaceae</taxon>
        <taxon>Neogemmobacter</taxon>
    </lineage>
</organism>
<evidence type="ECO:0000313" key="4">
    <source>
        <dbReference type="EMBL" id="GHC56711.1"/>
    </source>
</evidence>
<evidence type="ECO:0000259" key="3">
    <source>
        <dbReference type="Pfam" id="PF05426"/>
    </source>
</evidence>
<accession>A0A918TNN1</accession>
<comment type="caution">
    <text evidence="4">The sequence shown here is derived from an EMBL/GenBank/DDBJ whole genome shotgun (WGS) entry which is preliminary data.</text>
</comment>
<proteinExistence type="predicted"/>
<name>A0A918TNN1_9RHOB</name>
<dbReference type="EMBL" id="BMYJ01000005">
    <property type="protein sequence ID" value="GHC56711.1"/>
    <property type="molecule type" value="Genomic_DNA"/>
</dbReference>
<feature type="domain" description="Alginate lyase" evidence="3">
    <location>
        <begin position="76"/>
        <end position="273"/>
    </location>
</feature>
<dbReference type="Gene3D" id="1.50.10.100">
    <property type="entry name" value="Chondroitin AC/alginate lyase"/>
    <property type="match status" value="1"/>
</dbReference>
<dbReference type="GO" id="GO:0042597">
    <property type="term" value="C:periplasmic space"/>
    <property type="evidence" value="ECO:0007669"/>
    <property type="project" value="InterPro"/>
</dbReference>
<dbReference type="GO" id="GO:0016829">
    <property type="term" value="F:lyase activity"/>
    <property type="evidence" value="ECO:0007669"/>
    <property type="project" value="UniProtKB-KW"/>
</dbReference>
<protein>
    <recommendedName>
        <fullName evidence="3">Alginate lyase domain-containing protein</fullName>
    </recommendedName>
</protein>
<evidence type="ECO:0000313" key="5">
    <source>
        <dbReference type="Proteomes" id="UP000638981"/>
    </source>
</evidence>
<evidence type="ECO:0000256" key="1">
    <source>
        <dbReference type="ARBA" id="ARBA00022729"/>
    </source>
</evidence>
<reference evidence="4" key="1">
    <citation type="journal article" date="2014" name="Int. J. Syst. Evol. Microbiol.">
        <title>Complete genome sequence of Corynebacterium casei LMG S-19264T (=DSM 44701T), isolated from a smear-ripened cheese.</title>
        <authorList>
            <consortium name="US DOE Joint Genome Institute (JGI-PGF)"/>
            <person name="Walter F."/>
            <person name="Albersmeier A."/>
            <person name="Kalinowski J."/>
            <person name="Ruckert C."/>
        </authorList>
    </citation>
    <scope>NUCLEOTIDE SEQUENCE</scope>
    <source>
        <strain evidence="4">KCTC 23310</strain>
    </source>
</reference>
<keyword evidence="2" id="KW-0456">Lyase</keyword>
<keyword evidence="5" id="KW-1185">Reference proteome</keyword>
<dbReference type="Proteomes" id="UP000638981">
    <property type="component" value="Unassembled WGS sequence"/>
</dbReference>
<evidence type="ECO:0000256" key="2">
    <source>
        <dbReference type="ARBA" id="ARBA00023239"/>
    </source>
</evidence>
<dbReference type="InterPro" id="IPR008397">
    <property type="entry name" value="Alginate_lyase_dom"/>
</dbReference>
<keyword evidence="1" id="KW-0732">Signal</keyword>
<gene>
    <name evidence="4" type="ORF">GCM10007315_20110</name>
</gene>
<dbReference type="SUPFAM" id="SSF48230">
    <property type="entry name" value="Chondroitin AC/alginate lyase"/>
    <property type="match status" value="1"/>
</dbReference>
<dbReference type="Pfam" id="PF05426">
    <property type="entry name" value="Alginate_lyase"/>
    <property type="match status" value="1"/>
</dbReference>
<dbReference type="InterPro" id="IPR008929">
    <property type="entry name" value="Chondroitin_lyas"/>
</dbReference>
<sequence>MMLALSSLPAAAEEAKDKDECFAPVTPVVSLDYGSRYTDDSVTRSDFDEKANAEVDKALGPVDDFITDLVRESNRALTRKADRATQSADCVLNHLAQWAGAGALGDLQTEAVQISIPSRLSGLAFAYGNALPLASQDAQRKALIEAWFKAQALATMAYFDEKAPPRASANNLRAWAGLAVTRIGLLLQDDAMLSWGEQSFRTVLCDANPDGSLPREMERGPLALHYQIHALGPLVITAALLEQDRQAGLFTACDAALSRGVDFMLAALAEPQRAAQHAGVEQSFSAPQPETLQGHDVAWAAAYLRFADNPELAELAKTFDPLGNSKYGGSQKLLWQQNLPKE</sequence>
<dbReference type="AlphaFoldDB" id="A0A918TNN1"/>